<gene>
    <name evidence="3" type="primary">LOC109708426</name>
</gene>
<dbReference type="PANTHER" id="PTHR36385">
    <property type="entry name" value="OS07G0562900 PROTEIN"/>
    <property type="match status" value="1"/>
</dbReference>
<feature type="compositionally biased region" description="Basic residues" evidence="1">
    <location>
        <begin position="1"/>
        <end position="11"/>
    </location>
</feature>
<protein>
    <submittedName>
        <fullName evidence="3">Uncharacterized protein LOC109708426</fullName>
    </submittedName>
</protein>
<reference evidence="2" key="1">
    <citation type="journal article" date="2015" name="Nat. Genet.">
        <title>The pineapple genome and the evolution of CAM photosynthesis.</title>
        <authorList>
            <person name="Ming R."/>
            <person name="VanBuren R."/>
            <person name="Wai C.M."/>
            <person name="Tang H."/>
            <person name="Schatz M.C."/>
            <person name="Bowers J.E."/>
            <person name="Lyons E."/>
            <person name="Wang M.L."/>
            <person name="Chen J."/>
            <person name="Biggers E."/>
            <person name="Zhang J."/>
            <person name="Huang L."/>
            <person name="Zhang L."/>
            <person name="Miao W."/>
            <person name="Zhang J."/>
            <person name="Ye Z."/>
            <person name="Miao C."/>
            <person name="Lin Z."/>
            <person name="Wang H."/>
            <person name="Zhou H."/>
            <person name="Yim W.C."/>
            <person name="Priest H.D."/>
            <person name="Zheng C."/>
            <person name="Woodhouse M."/>
            <person name="Edger P.P."/>
            <person name="Guyot R."/>
            <person name="Guo H.B."/>
            <person name="Guo H."/>
            <person name="Zheng G."/>
            <person name="Singh R."/>
            <person name="Sharma A."/>
            <person name="Min X."/>
            <person name="Zheng Y."/>
            <person name="Lee H."/>
            <person name="Gurtowski J."/>
            <person name="Sedlazeck F.J."/>
            <person name="Harkess A."/>
            <person name="McKain M.R."/>
            <person name="Liao Z."/>
            <person name="Fang J."/>
            <person name="Liu J."/>
            <person name="Zhang X."/>
            <person name="Zhang Q."/>
            <person name="Hu W."/>
            <person name="Qin Y."/>
            <person name="Wang K."/>
            <person name="Chen L.Y."/>
            <person name="Shirley N."/>
            <person name="Lin Y.R."/>
            <person name="Liu L.Y."/>
            <person name="Hernandez A.G."/>
            <person name="Wright C.L."/>
            <person name="Bulone V."/>
            <person name="Tuskan G.A."/>
            <person name="Heath K."/>
            <person name="Zee F."/>
            <person name="Moore P.H."/>
            <person name="Sunkar R."/>
            <person name="Leebens-Mack J.H."/>
            <person name="Mockler T."/>
            <person name="Bennetzen J.L."/>
            <person name="Freeling M."/>
            <person name="Sankoff D."/>
            <person name="Paterson A.H."/>
            <person name="Zhu X."/>
            <person name="Yang X."/>
            <person name="Smith J.A."/>
            <person name="Cushman J.C."/>
            <person name="Paull R.E."/>
            <person name="Yu Q."/>
        </authorList>
    </citation>
    <scope>NUCLEOTIDE SEQUENCE [LARGE SCALE GENOMIC DNA]</scope>
    <source>
        <strain evidence="2">cv. F153</strain>
    </source>
</reference>
<sequence length="100" mass="11065">MAKNRNKKKKYNGGAVAMDVSDEGARDAPQPMDTSEGKATSTPLLAMNRKIKKAPAKRSKNARKLKAVARAVSKNEKSEEKISKRKHKLLRVQAAKSLYD</sequence>
<dbReference type="RefSeq" id="XP_020085751.1">
    <property type="nucleotide sequence ID" value="XM_020230162.1"/>
</dbReference>
<dbReference type="PANTHER" id="PTHR36385:SF1">
    <property type="entry name" value="OS07G0562900 PROTEIN"/>
    <property type="match status" value="1"/>
</dbReference>
<reference evidence="3" key="2">
    <citation type="submission" date="2025-08" db="UniProtKB">
        <authorList>
            <consortium name="RefSeq"/>
        </authorList>
    </citation>
    <scope>IDENTIFICATION</scope>
    <source>
        <tissue evidence="3">Leaf</tissue>
    </source>
</reference>
<proteinExistence type="predicted"/>
<organism evidence="2 3">
    <name type="scientific">Ananas comosus</name>
    <name type="common">Pineapple</name>
    <name type="synonym">Ananas ananas</name>
    <dbReference type="NCBI Taxonomy" id="4615"/>
    <lineage>
        <taxon>Eukaryota</taxon>
        <taxon>Viridiplantae</taxon>
        <taxon>Streptophyta</taxon>
        <taxon>Embryophyta</taxon>
        <taxon>Tracheophyta</taxon>
        <taxon>Spermatophyta</taxon>
        <taxon>Magnoliopsida</taxon>
        <taxon>Liliopsida</taxon>
        <taxon>Poales</taxon>
        <taxon>Bromeliaceae</taxon>
        <taxon>Bromelioideae</taxon>
        <taxon>Ananas</taxon>
    </lineage>
</organism>
<dbReference type="Gramene" id="Aco028435.1.mrna1">
    <property type="protein sequence ID" value="Aco028435.1.mrna1"/>
    <property type="gene ID" value="Aco028435.1.path1"/>
</dbReference>
<evidence type="ECO:0000313" key="2">
    <source>
        <dbReference type="Proteomes" id="UP000515123"/>
    </source>
</evidence>
<keyword evidence="2" id="KW-1185">Reference proteome</keyword>
<name>A0A6P5EPX5_ANACO</name>
<evidence type="ECO:0000313" key="3">
    <source>
        <dbReference type="RefSeq" id="XP_020085751.1"/>
    </source>
</evidence>
<evidence type="ECO:0000256" key="1">
    <source>
        <dbReference type="SAM" id="MobiDB-lite"/>
    </source>
</evidence>
<dbReference type="AlphaFoldDB" id="A0A6P5EPX5"/>
<dbReference type="GeneID" id="109708426"/>
<feature type="region of interest" description="Disordered" evidence="1">
    <location>
        <begin position="1"/>
        <end position="45"/>
    </location>
</feature>
<dbReference type="Proteomes" id="UP000515123">
    <property type="component" value="Linkage group 4"/>
</dbReference>
<accession>A0A6P5EPX5</accession>
<dbReference type="OrthoDB" id="1930685at2759"/>